<proteinExistence type="predicted"/>
<organism evidence="8 9">
    <name type="scientific">Paramecium octaurelia</name>
    <dbReference type="NCBI Taxonomy" id="43137"/>
    <lineage>
        <taxon>Eukaryota</taxon>
        <taxon>Sar</taxon>
        <taxon>Alveolata</taxon>
        <taxon>Ciliophora</taxon>
        <taxon>Intramacronucleata</taxon>
        <taxon>Oligohymenophorea</taxon>
        <taxon>Peniculida</taxon>
        <taxon>Parameciidae</taxon>
        <taxon>Paramecium</taxon>
    </lineage>
</organism>
<evidence type="ECO:0000256" key="4">
    <source>
        <dbReference type="ARBA" id="ARBA00022786"/>
    </source>
</evidence>
<dbReference type="PROSITE" id="PS51283">
    <property type="entry name" value="DUSP"/>
    <property type="match status" value="1"/>
</dbReference>
<feature type="domain" description="DUSP" evidence="7">
    <location>
        <begin position="31"/>
        <end position="148"/>
    </location>
</feature>
<protein>
    <recommendedName>
        <fullName evidence="2">HECT-type E3 ubiquitin transferase</fullName>
        <ecNumber evidence="2">2.3.2.26</ecNumber>
    </recommendedName>
</protein>
<keyword evidence="3" id="KW-0808">Transferase</keyword>
<sequence>MLRENILFNQYSLYNYTDIYQMLSQVVLKYDPFLKEIELYSRTRRSLKAIKNQGQELYVVSKQWLRQWKYYVEYIEGIAPNQHRDQPGALNSELISNENFLLKYPRDHAFNQKIIKLQPEDYVLVNKEMINFWENAYGADLKIVRLVHFNKQGVQSSNVNLLRQSVYINVQNPKRGILQVDETCLIKNWIQLLCAAVKNEFQINVEKIRLWKHKYFQGDYAIKQLEEHQGRFNGEILDENLKVGDCKADLIIIDIQTNGKWQYDILEMKIACSEQFKHLYEKAYKGCGKFICDKDYCKSNPIFSQIGFDKKTLQQFLIQQFKEDTIDWNNVCWNQVIEQNPIQSFESDIVVALSALSNFPNSFGASFILNFNNCYDVINYNNLNPELNLQVIQQVNNVINAKILSQWVDNLIVNQKQNIYFVRSIIIIMHFKYFNHLLHQEQNRILEAFLTMRAEDKNLLSNYLTILPDEYFIRYIQTITEIVGMFLKKESTKQIQLLKKSDIQYVQSMLELLQVFYKSNIIVKRLNPTKFQITEIAKLYPKYGDQLEYFQFDSYIKNDLERYYFTFCQYPWVLPLEFKNEILAIDSRMNQKHYFESSLMLLQPYLKLQIDRNDVVRSALEALSRDDINLKAKLQVVFQGEQGIDQGGLAREFFSLLTQKLFDLNFGMFVPKNNNSILWFNKHNMEMPIKYELIGMILGLALYNQVNLDLQFPQVIFTKLMNEPTSFEDLKELDLEVYKGLNTLAEYTQDNIEEVFALNFTITEAVWDEIIVVELLPNGSQILVNQKNKQEYIKLCVNYYLNESIKTPFNSFKKGFWRVVEGNGIKLFSGSELQQLIVGQKHFNLQELEDSTEYDGFDQDSEYIKQFWRFLRSLNEEQQKRFLFFCTGSDRIPVGGLKSLKFLIQKHGENSEQLPSAHTCFNVFLLPQYDSIEKMITKLQIALQNCEGFGLM</sequence>
<evidence type="ECO:0000259" key="7">
    <source>
        <dbReference type="PROSITE" id="PS51283"/>
    </source>
</evidence>
<evidence type="ECO:0000256" key="1">
    <source>
        <dbReference type="ARBA" id="ARBA00000885"/>
    </source>
</evidence>
<name>A0A8S1U8W4_PAROT</name>
<dbReference type="AlphaFoldDB" id="A0A8S1U8W4"/>
<dbReference type="Pfam" id="PF00632">
    <property type="entry name" value="HECT"/>
    <property type="match status" value="1"/>
</dbReference>
<dbReference type="EMBL" id="CAJJDP010000036">
    <property type="protein sequence ID" value="CAD8159156.1"/>
    <property type="molecule type" value="Genomic_DNA"/>
</dbReference>
<comment type="catalytic activity">
    <reaction evidence="1">
        <text>S-ubiquitinyl-[E2 ubiquitin-conjugating enzyme]-L-cysteine + [acceptor protein]-L-lysine = [E2 ubiquitin-conjugating enzyme]-L-cysteine + N(6)-ubiquitinyl-[acceptor protein]-L-lysine.</text>
        <dbReference type="EC" id="2.3.2.26"/>
    </reaction>
</comment>
<dbReference type="OMA" id="MINFWEN"/>
<dbReference type="InterPro" id="IPR000569">
    <property type="entry name" value="HECT_dom"/>
</dbReference>
<dbReference type="OrthoDB" id="409931at2759"/>
<dbReference type="SMART" id="SM00119">
    <property type="entry name" value="HECTc"/>
    <property type="match status" value="1"/>
</dbReference>
<feature type="domain" description="HECT" evidence="6">
    <location>
        <begin position="626"/>
        <end position="952"/>
    </location>
</feature>
<evidence type="ECO:0000256" key="5">
    <source>
        <dbReference type="PROSITE-ProRule" id="PRU00104"/>
    </source>
</evidence>
<dbReference type="GO" id="GO:0004843">
    <property type="term" value="F:cysteine-type deubiquitinase activity"/>
    <property type="evidence" value="ECO:0007669"/>
    <property type="project" value="InterPro"/>
</dbReference>
<comment type="caution">
    <text evidence="8">The sequence shown here is derived from an EMBL/GenBank/DDBJ whole genome shotgun (WGS) entry which is preliminary data.</text>
</comment>
<dbReference type="EC" id="2.3.2.26" evidence="2"/>
<keyword evidence="4 5" id="KW-0833">Ubl conjugation pathway</keyword>
<reference evidence="8" key="1">
    <citation type="submission" date="2021-01" db="EMBL/GenBank/DDBJ databases">
        <authorList>
            <consortium name="Genoscope - CEA"/>
            <person name="William W."/>
        </authorList>
    </citation>
    <scope>NUCLEOTIDE SEQUENCE</scope>
</reference>
<dbReference type="FunFam" id="3.30.2410.10:FF:000003">
    <property type="entry name" value="probable E3 ubiquitin-protein ligase HERC4 isoform X1"/>
    <property type="match status" value="1"/>
</dbReference>
<keyword evidence="9" id="KW-1185">Reference proteome</keyword>
<evidence type="ECO:0000313" key="8">
    <source>
        <dbReference type="EMBL" id="CAD8159156.1"/>
    </source>
</evidence>
<dbReference type="PROSITE" id="PS50237">
    <property type="entry name" value="HECT"/>
    <property type="match status" value="1"/>
</dbReference>
<dbReference type="Proteomes" id="UP000683925">
    <property type="component" value="Unassembled WGS sequence"/>
</dbReference>
<dbReference type="PANTHER" id="PTHR45700:SF8">
    <property type="entry name" value="HECT-TYPE E3 UBIQUITIN TRANSFERASE"/>
    <property type="match status" value="1"/>
</dbReference>
<evidence type="ECO:0000313" key="9">
    <source>
        <dbReference type="Proteomes" id="UP000683925"/>
    </source>
</evidence>
<feature type="active site" description="Glycyl thioester intermediate" evidence="5">
    <location>
        <position position="920"/>
    </location>
</feature>
<dbReference type="InterPro" id="IPR044611">
    <property type="entry name" value="E3A/B/C-like"/>
</dbReference>
<evidence type="ECO:0000259" key="6">
    <source>
        <dbReference type="PROSITE" id="PS50237"/>
    </source>
</evidence>
<accession>A0A8S1U8W4</accession>
<dbReference type="InterPro" id="IPR006615">
    <property type="entry name" value="Pept_C19_DUSP"/>
</dbReference>
<dbReference type="PANTHER" id="PTHR45700">
    <property type="entry name" value="UBIQUITIN-PROTEIN LIGASE E3C"/>
    <property type="match status" value="1"/>
</dbReference>
<evidence type="ECO:0000256" key="3">
    <source>
        <dbReference type="ARBA" id="ARBA00022679"/>
    </source>
</evidence>
<dbReference type="GO" id="GO:0000209">
    <property type="term" value="P:protein polyubiquitination"/>
    <property type="evidence" value="ECO:0007669"/>
    <property type="project" value="InterPro"/>
</dbReference>
<evidence type="ECO:0000256" key="2">
    <source>
        <dbReference type="ARBA" id="ARBA00012485"/>
    </source>
</evidence>
<dbReference type="CDD" id="cd00078">
    <property type="entry name" value="HECTc"/>
    <property type="match status" value="1"/>
</dbReference>
<dbReference type="GO" id="GO:0061630">
    <property type="term" value="F:ubiquitin protein ligase activity"/>
    <property type="evidence" value="ECO:0007669"/>
    <property type="project" value="UniProtKB-EC"/>
</dbReference>
<gene>
    <name evidence="8" type="ORF">POCTA_138.1.T0360220</name>
</gene>
<dbReference type="Pfam" id="PF06337">
    <property type="entry name" value="DUSP"/>
    <property type="match status" value="1"/>
</dbReference>